<evidence type="ECO:0000313" key="3">
    <source>
        <dbReference type="Proteomes" id="UP001254813"/>
    </source>
</evidence>
<sequence>MSRNTGHVDGELAEFAVAADLVRNDCRVSYTHGQYKYDLVADKDDELLRVQVKKANQMNKKSWKYRIFTDRYEAGQVDIFAGYVVQEDKVFYATFDEVGQNEFRVNAKGRDEMTEHNASIANILDDYTFAQALSNLHDHTVTPDAEDTGQNPDST</sequence>
<keyword evidence="2" id="KW-0540">Nuclease</keyword>
<accession>A0ABU2G853</accession>
<name>A0ABU2G853_9EURY</name>
<proteinExistence type="predicted"/>
<dbReference type="RefSeq" id="WP_310930440.1">
    <property type="nucleotide sequence ID" value="NZ_JAMQOQ010000006.1"/>
</dbReference>
<dbReference type="Pfam" id="PF11645">
    <property type="entry name" value="PDDEXK_5"/>
    <property type="match status" value="1"/>
</dbReference>
<protein>
    <submittedName>
        <fullName evidence="2">Group I intron-associated PD-(D/E)XK endonuclease</fullName>
    </submittedName>
</protein>
<dbReference type="Gene3D" id="3.40.1350.10">
    <property type="match status" value="1"/>
</dbReference>
<dbReference type="InterPro" id="IPR021671">
    <property type="entry name" value="PD(D/E)XK_Endonuc"/>
</dbReference>
<evidence type="ECO:0000313" key="2">
    <source>
        <dbReference type="EMBL" id="MDS0296428.1"/>
    </source>
</evidence>
<comment type="caution">
    <text evidence="2">The sequence shown here is derived from an EMBL/GenBank/DDBJ whole genome shotgun (WGS) entry which is preliminary data.</text>
</comment>
<keyword evidence="2" id="KW-0378">Hydrolase</keyword>
<dbReference type="EMBL" id="JAMQOQ010000006">
    <property type="protein sequence ID" value="MDS0296428.1"/>
    <property type="molecule type" value="Genomic_DNA"/>
</dbReference>
<dbReference type="InterPro" id="IPR011856">
    <property type="entry name" value="tRNA_endonuc-like_dom_sf"/>
</dbReference>
<dbReference type="GO" id="GO:0004519">
    <property type="term" value="F:endonuclease activity"/>
    <property type="evidence" value="ECO:0007669"/>
    <property type="project" value="UniProtKB-KW"/>
</dbReference>
<organism evidence="2 3">
    <name type="scientific">Halogeometricum luteum</name>
    <dbReference type="NCBI Taxonomy" id="2950537"/>
    <lineage>
        <taxon>Archaea</taxon>
        <taxon>Methanobacteriati</taxon>
        <taxon>Methanobacteriota</taxon>
        <taxon>Stenosarchaea group</taxon>
        <taxon>Halobacteria</taxon>
        <taxon>Halobacteriales</taxon>
        <taxon>Haloferacaceae</taxon>
        <taxon>Halogeometricum</taxon>
    </lineage>
</organism>
<reference evidence="2 3" key="1">
    <citation type="submission" date="2022-06" db="EMBL/GenBank/DDBJ databases">
        <title>Halogeometricum sp. a new haloarchaeum isolate from saline soil.</title>
        <authorList>
            <person name="Strakova D."/>
            <person name="Galisteo C."/>
            <person name="Sanchez-Porro C."/>
            <person name="Ventosa A."/>
        </authorList>
    </citation>
    <scope>NUCLEOTIDE SEQUENCE [LARGE SCALE GENOMIC DNA]</scope>
    <source>
        <strain evidence="3">S3BR25-2</strain>
    </source>
</reference>
<gene>
    <name evidence="2" type="ORF">NDI79_19830</name>
</gene>
<dbReference type="Proteomes" id="UP001254813">
    <property type="component" value="Unassembled WGS sequence"/>
</dbReference>
<evidence type="ECO:0000259" key="1">
    <source>
        <dbReference type="Pfam" id="PF11645"/>
    </source>
</evidence>
<feature type="domain" description="PD(D/E)XK endonuclease" evidence="1">
    <location>
        <begin position="9"/>
        <end position="127"/>
    </location>
</feature>
<keyword evidence="2" id="KW-0255">Endonuclease</keyword>
<keyword evidence="3" id="KW-1185">Reference proteome</keyword>